<organism evidence="1 2">
    <name type="scientific">Desulfoluna limicola</name>
    <dbReference type="NCBI Taxonomy" id="2810562"/>
    <lineage>
        <taxon>Bacteria</taxon>
        <taxon>Pseudomonadati</taxon>
        <taxon>Thermodesulfobacteriota</taxon>
        <taxon>Desulfobacteria</taxon>
        <taxon>Desulfobacterales</taxon>
        <taxon>Desulfolunaceae</taxon>
        <taxon>Desulfoluna</taxon>
    </lineage>
</organism>
<protein>
    <submittedName>
        <fullName evidence="1">Uncharacterized protein</fullName>
    </submittedName>
</protein>
<sequence length="100" mass="11425">MKPDRRRVDQPSPKDQQLIEAYQDTISILKNENQSLHGQLRFMMGEIQGYKEIAKKLIPHHQAGSYQNPIEVECGNKMFDSARCVYKGKHVLLVGKDGLS</sequence>
<dbReference type="Proteomes" id="UP001320148">
    <property type="component" value="Chromosome"/>
</dbReference>
<dbReference type="RefSeq" id="WP_236890838.1">
    <property type="nucleotide sequence ID" value="NZ_AP024488.1"/>
</dbReference>
<keyword evidence="2" id="KW-1185">Reference proteome</keyword>
<dbReference type="EMBL" id="AP024488">
    <property type="protein sequence ID" value="BCS94524.1"/>
    <property type="molecule type" value="Genomic_DNA"/>
</dbReference>
<evidence type="ECO:0000313" key="2">
    <source>
        <dbReference type="Proteomes" id="UP001320148"/>
    </source>
</evidence>
<reference evidence="1 2" key="1">
    <citation type="submission" date="2021-02" db="EMBL/GenBank/DDBJ databases">
        <title>Complete genome of Desulfoluna sp. strain ASN36.</title>
        <authorList>
            <person name="Takahashi A."/>
            <person name="Kojima H."/>
            <person name="Fukui M."/>
        </authorList>
    </citation>
    <scope>NUCLEOTIDE SEQUENCE [LARGE SCALE GENOMIC DNA]</scope>
    <source>
        <strain evidence="1 2">ASN36</strain>
    </source>
</reference>
<accession>A0ABM7PA80</accession>
<proteinExistence type="predicted"/>
<name>A0ABM7PA80_9BACT</name>
<evidence type="ECO:0000313" key="1">
    <source>
        <dbReference type="EMBL" id="BCS94524.1"/>
    </source>
</evidence>
<gene>
    <name evidence="1" type="ORF">DSLASN_01560</name>
</gene>